<proteinExistence type="predicted"/>
<name>A0ABV0L7P2_9PSEU</name>
<keyword evidence="1" id="KW-0732">Signal</keyword>
<evidence type="ECO:0000256" key="1">
    <source>
        <dbReference type="SAM" id="SignalP"/>
    </source>
</evidence>
<feature type="signal peptide" evidence="1">
    <location>
        <begin position="1"/>
        <end position="24"/>
    </location>
</feature>
<evidence type="ECO:0008006" key="4">
    <source>
        <dbReference type="Google" id="ProtNLM"/>
    </source>
</evidence>
<evidence type="ECO:0000313" key="3">
    <source>
        <dbReference type="Proteomes" id="UP001440984"/>
    </source>
</evidence>
<dbReference type="PROSITE" id="PS51257">
    <property type="entry name" value="PROKAR_LIPOPROTEIN"/>
    <property type="match status" value="1"/>
</dbReference>
<dbReference type="Proteomes" id="UP001440984">
    <property type="component" value="Unassembled WGS sequence"/>
</dbReference>
<gene>
    <name evidence="2" type="ORF">ABJI51_04570</name>
</gene>
<feature type="chain" id="PRO_5045610353" description="Lipoprotein" evidence="1">
    <location>
        <begin position="25"/>
        <end position="170"/>
    </location>
</feature>
<keyword evidence="3" id="KW-1185">Reference proteome</keyword>
<sequence length="170" mass="18296">MFGHRNEKRLIHTAGLLLAVLALAGCGSAEPPTPAKPSPATVSAATPVQTRPYDLFQLYRHRLPVTAGTACRADPAPSDPACGEELQAIRRNVEDFRAALAKAFPGKDFPKIRESADQLTRYVDLLTKMNCYGLNGPGKKPGKNEGDLCGTFGKLALLGWLSFETTVEES</sequence>
<dbReference type="RefSeq" id="WP_348947683.1">
    <property type="nucleotide sequence ID" value="NZ_JBDZYD010000002.1"/>
</dbReference>
<reference evidence="2 3" key="1">
    <citation type="submission" date="2024-05" db="EMBL/GenBank/DDBJ databases">
        <authorList>
            <person name="Zhao H."/>
            <person name="Xu Y."/>
            <person name="Lin S."/>
            <person name="Spain J.C."/>
            <person name="Zhou N.-Y."/>
        </authorList>
    </citation>
    <scope>NUCLEOTIDE SEQUENCE [LARGE SCALE GENOMIC DNA]</scope>
    <source>
        <strain evidence="2 3">NEAU-NG30</strain>
    </source>
</reference>
<accession>A0ABV0L7P2</accession>
<evidence type="ECO:0000313" key="2">
    <source>
        <dbReference type="EMBL" id="MEQ0558334.1"/>
    </source>
</evidence>
<comment type="caution">
    <text evidence="2">The sequence shown here is derived from an EMBL/GenBank/DDBJ whole genome shotgun (WGS) entry which is preliminary data.</text>
</comment>
<protein>
    <recommendedName>
        <fullName evidence="4">Lipoprotein</fullName>
    </recommendedName>
</protein>
<dbReference type="EMBL" id="JBDZYD010000002">
    <property type="protein sequence ID" value="MEQ0558334.1"/>
    <property type="molecule type" value="Genomic_DNA"/>
</dbReference>
<organism evidence="2 3">
    <name type="scientific">Amycolatopsis melonis</name>
    <dbReference type="NCBI Taxonomy" id="3156488"/>
    <lineage>
        <taxon>Bacteria</taxon>
        <taxon>Bacillati</taxon>
        <taxon>Actinomycetota</taxon>
        <taxon>Actinomycetes</taxon>
        <taxon>Pseudonocardiales</taxon>
        <taxon>Pseudonocardiaceae</taxon>
        <taxon>Amycolatopsis</taxon>
    </lineage>
</organism>